<dbReference type="AlphaFoldDB" id="A0A6N2KN09"/>
<sequence>MACHASINSLTRAVLVSCRPQAEAHDSRCINNSILLLYIQKIISKPLQLYFSSAFQPRPN</sequence>
<proteinExistence type="predicted"/>
<reference evidence="1" key="1">
    <citation type="submission" date="2019-03" db="EMBL/GenBank/DDBJ databases">
        <authorList>
            <person name="Mank J."/>
            <person name="Almeida P."/>
        </authorList>
    </citation>
    <scope>NUCLEOTIDE SEQUENCE</scope>
    <source>
        <strain evidence="1">78183</strain>
    </source>
</reference>
<protein>
    <submittedName>
        <fullName evidence="1">Uncharacterized protein</fullName>
    </submittedName>
</protein>
<accession>A0A6N2KN09</accession>
<organism evidence="1">
    <name type="scientific">Salix viminalis</name>
    <name type="common">Common osier</name>
    <name type="synonym">Basket willow</name>
    <dbReference type="NCBI Taxonomy" id="40686"/>
    <lineage>
        <taxon>Eukaryota</taxon>
        <taxon>Viridiplantae</taxon>
        <taxon>Streptophyta</taxon>
        <taxon>Embryophyta</taxon>
        <taxon>Tracheophyta</taxon>
        <taxon>Spermatophyta</taxon>
        <taxon>Magnoliopsida</taxon>
        <taxon>eudicotyledons</taxon>
        <taxon>Gunneridae</taxon>
        <taxon>Pentapetalae</taxon>
        <taxon>rosids</taxon>
        <taxon>fabids</taxon>
        <taxon>Malpighiales</taxon>
        <taxon>Salicaceae</taxon>
        <taxon>Saliceae</taxon>
        <taxon>Salix</taxon>
    </lineage>
</organism>
<gene>
    <name evidence="1" type="ORF">SVIM_LOCUS107888</name>
</gene>
<name>A0A6N2KN09_SALVM</name>
<dbReference type="EMBL" id="CAADRP010000557">
    <property type="protein sequence ID" value="VFU29469.1"/>
    <property type="molecule type" value="Genomic_DNA"/>
</dbReference>
<evidence type="ECO:0000313" key="1">
    <source>
        <dbReference type="EMBL" id="VFU29469.1"/>
    </source>
</evidence>